<dbReference type="EMBL" id="AAFI02000005">
    <property type="protein sequence ID" value="EAL72461.1"/>
    <property type="molecule type" value="Genomic_DNA"/>
</dbReference>
<dbReference type="VEuPathDB" id="AmoebaDB:DDB_G0270222"/>
<dbReference type="KEGG" id="ddi:DDB_G0270222"/>
<keyword evidence="1" id="KW-0472">Membrane</keyword>
<keyword evidence="2" id="KW-0732">Signal</keyword>
<keyword evidence="1" id="KW-0812">Transmembrane</keyword>
<protein>
    <submittedName>
        <fullName evidence="3">Uncharacterized protein</fullName>
    </submittedName>
</protein>
<feature type="chain" id="PRO_5004250193" evidence="2">
    <location>
        <begin position="22"/>
        <end position="155"/>
    </location>
</feature>
<feature type="transmembrane region" description="Helical" evidence="1">
    <location>
        <begin position="136"/>
        <end position="154"/>
    </location>
</feature>
<evidence type="ECO:0000256" key="2">
    <source>
        <dbReference type="SAM" id="SignalP"/>
    </source>
</evidence>
<evidence type="ECO:0000313" key="4">
    <source>
        <dbReference type="Proteomes" id="UP000002195"/>
    </source>
</evidence>
<dbReference type="Proteomes" id="UP000002195">
    <property type="component" value="Unassembled WGS sequence"/>
</dbReference>
<feature type="signal peptide" evidence="2">
    <location>
        <begin position="1"/>
        <end position="21"/>
    </location>
</feature>
<evidence type="ECO:0000313" key="3">
    <source>
        <dbReference type="EMBL" id="EAL72461.1"/>
    </source>
</evidence>
<dbReference type="HOGENOM" id="CLU_1698770_0_0_1"/>
<accession>Q55C55</accession>
<reference evidence="3 4" key="1">
    <citation type="journal article" date="2005" name="Nature">
        <title>The genome of the social amoeba Dictyostelium discoideum.</title>
        <authorList>
            <consortium name="The Dictyostelium discoideum Sequencing Consortium"/>
            <person name="Eichinger L."/>
            <person name="Pachebat J.A."/>
            <person name="Glockner G."/>
            <person name="Rajandream M.A."/>
            <person name="Sucgang R."/>
            <person name="Berriman M."/>
            <person name="Song J."/>
            <person name="Olsen R."/>
            <person name="Szafranski K."/>
            <person name="Xu Q."/>
            <person name="Tunggal B."/>
            <person name="Kummerfeld S."/>
            <person name="Madera M."/>
            <person name="Konfortov B.A."/>
            <person name="Rivero F."/>
            <person name="Bankier A.T."/>
            <person name="Lehmann R."/>
            <person name="Hamlin N."/>
            <person name="Davies R."/>
            <person name="Gaudet P."/>
            <person name="Fey P."/>
            <person name="Pilcher K."/>
            <person name="Chen G."/>
            <person name="Saunders D."/>
            <person name="Sodergren E."/>
            <person name="Davis P."/>
            <person name="Kerhornou A."/>
            <person name="Nie X."/>
            <person name="Hall N."/>
            <person name="Anjard C."/>
            <person name="Hemphill L."/>
            <person name="Bason N."/>
            <person name="Farbrother P."/>
            <person name="Desany B."/>
            <person name="Just E."/>
            <person name="Morio T."/>
            <person name="Rost R."/>
            <person name="Churcher C."/>
            <person name="Cooper J."/>
            <person name="Haydock S."/>
            <person name="van Driessche N."/>
            <person name="Cronin A."/>
            <person name="Goodhead I."/>
            <person name="Muzny D."/>
            <person name="Mourier T."/>
            <person name="Pain A."/>
            <person name="Lu M."/>
            <person name="Harper D."/>
            <person name="Lindsay R."/>
            <person name="Hauser H."/>
            <person name="James K."/>
            <person name="Quiles M."/>
            <person name="Madan Babu M."/>
            <person name="Saito T."/>
            <person name="Buchrieser C."/>
            <person name="Wardroper A."/>
            <person name="Felder M."/>
            <person name="Thangavelu M."/>
            <person name="Johnson D."/>
            <person name="Knights A."/>
            <person name="Loulseged H."/>
            <person name="Mungall K."/>
            <person name="Oliver K."/>
            <person name="Price C."/>
            <person name="Quail M.A."/>
            <person name="Urushihara H."/>
            <person name="Hernandez J."/>
            <person name="Rabbinowitsch E."/>
            <person name="Steffen D."/>
            <person name="Sanders M."/>
            <person name="Ma J."/>
            <person name="Kohara Y."/>
            <person name="Sharp S."/>
            <person name="Simmonds M."/>
            <person name="Spiegler S."/>
            <person name="Tivey A."/>
            <person name="Sugano S."/>
            <person name="White B."/>
            <person name="Walker D."/>
            <person name="Woodward J."/>
            <person name="Winckler T."/>
            <person name="Tanaka Y."/>
            <person name="Shaulsky G."/>
            <person name="Schleicher M."/>
            <person name="Weinstock G."/>
            <person name="Rosenthal A."/>
            <person name="Cox E.C."/>
            <person name="Chisholm R.L."/>
            <person name="Gibbs R."/>
            <person name="Loomis W.F."/>
            <person name="Platzer M."/>
            <person name="Kay R.R."/>
            <person name="Williams J."/>
            <person name="Dear P.H."/>
            <person name="Noegel A.A."/>
            <person name="Barrell B."/>
            <person name="Kuspa A."/>
        </authorList>
    </citation>
    <scope>NUCLEOTIDE SEQUENCE [LARGE SCALE GENOMIC DNA]</scope>
    <source>
        <strain evidence="3 4">AX4</strain>
    </source>
</reference>
<gene>
    <name evidence="3" type="ORF">DDB_G0270222</name>
</gene>
<dbReference type="RefSeq" id="XP_646626.1">
    <property type="nucleotide sequence ID" value="XM_641534.1"/>
</dbReference>
<name>Q55C55_DICDI</name>
<organism evidence="3 4">
    <name type="scientific">Dictyostelium discoideum</name>
    <name type="common">Social amoeba</name>
    <dbReference type="NCBI Taxonomy" id="44689"/>
    <lineage>
        <taxon>Eukaryota</taxon>
        <taxon>Amoebozoa</taxon>
        <taxon>Evosea</taxon>
        <taxon>Eumycetozoa</taxon>
        <taxon>Dictyostelia</taxon>
        <taxon>Dictyosteliales</taxon>
        <taxon>Dictyosteliaceae</taxon>
        <taxon>Dictyostelium</taxon>
    </lineage>
</organism>
<dbReference type="PaxDb" id="44689-DDB0190887"/>
<proteinExistence type="predicted"/>
<sequence length="155" mass="18094">MKSNLFIITLIICLLSSTVYCDDESPYIYLKYFFCRQTCSSSCPRGIFEGESTKFLRNDIKVSENRWNGVMYMQFKYISENKTVLVEGNERYVESFTYPIVNNTLNPDNENCILLANNRTFTDECFAFLVCNNSQIITSNFILIFLISTIMFLIF</sequence>
<comment type="caution">
    <text evidence="3">The sequence shown here is derived from an EMBL/GenBank/DDBJ whole genome shotgun (WGS) entry which is preliminary data.</text>
</comment>
<keyword evidence="4" id="KW-1185">Reference proteome</keyword>
<keyword evidence="1" id="KW-1133">Transmembrane helix</keyword>
<dbReference type="InParanoid" id="Q55C55"/>
<dbReference type="AlphaFoldDB" id="Q55C55"/>
<dbReference type="GeneID" id="8617598"/>
<evidence type="ECO:0000256" key="1">
    <source>
        <dbReference type="SAM" id="Phobius"/>
    </source>
</evidence>
<dbReference type="dictyBase" id="DDB_G0270222"/>